<dbReference type="SUPFAM" id="SSF51445">
    <property type="entry name" value="(Trans)glycosidases"/>
    <property type="match status" value="1"/>
</dbReference>
<dbReference type="InterPro" id="IPR031705">
    <property type="entry name" value="Glyco_hydro_36_C"/>
</dbReference>
<dbReference type="GO" id="GO:0004557">
    <property type="term" value="F:alpha-galactosidase activity"/>
    <property type="evidence" value="ECO:0007669"/>
    <property type="project" value="UniProtKB-EC"/>
</dbReference>
<gene>
    <name evidence="7" type="ORF">SAMN02745111_00800</name>
</gene>
<dbReference type="InterPro" id="IPR000111">
    <property type="entry name" value="Glyco_hydro_27/36_CS"/>
</dbReference>
<protein>
    <recommendedName>
        <fullName evidence="2">alpha-galactosidase</fullName>
        <ecNumber evidence="2">3.2.1.22</ecNumber>
    </recommendedName>
</protein>
<dbReference type="InterPro" id="IPR031704">
    <property type="entry name" value="Glyco_hydro_36_N"/>
</dbReference>
<dbReference type="Pfam" id="PF16874">
    <property type="entry name" value="Glyco_hydro_36C"/>
    <property type="match status" value="1"/>
</dbReference>
<accession>A0A1T4VED1</accession>
<evidence type="ECO:0000256" key="1">
    <source>
        <dbReference type="ARBA" id="ARBA00001255"/>
    </source>
</evidence>
<name>A0A1T4VED1_9FIRM</name>
<evidence type="ECO:0000313" key="8">
    <source>
        <dbReference type="Proteomes" id="UP000190814"/>
    </source>
</evidence>
<evidence type="ECO:0000256" key="2">
    <source>
        <dbReference type="ARBA" id="ARBA00012755"/>
    </source>
</evidence>
<comment type="catalytic activity">
    <reaction evidence="1">
        <text>Hydrolysis of terminal, non-reducing alpha-D-galactose residues in alpha-D-galactosides, including galactose oligosaccharides, galactomannans and galactolipids.</text>
        <dbReference type="EC" id="3.2.1.22"/>
    </reaction>
</comment>
<evidence type="ECO:0000259" key="6">
    <source>
        <dbReference type="Pfam" id="PF16875"/>
    </source>
</evidence>
<dbReference type="PANTHER" id="PTHR43053:SF3">
    <property type="entry name" value="ALPHA-GALACTOSIDASE C-RELATED"/>
    <property type="match status" value="1"/>
</dbReference>
<dbReference type="GO" id="GO:0016052">
    <property type="term" value="P:carbohydrate catabolic process"/>
    <property type="evidence" value="ECO:0007669"/>
    <property type="project" value="InterPro"/>
</dbReference>
<evidence type="ECO:0000313" key="7">
    <source>
        <dbReference type="EMBL" id="SKA63320.1"/>
    </source>
</evidence>
<keyword evidence="8" id="KW-1185">Reference proteome</keyword>
<dbReference type="PANTHER" id="PTHR43053">
    <property type="entry name" value="GLYCOSIDASE FAMILY 31"/>
    <property type="match status" value="1"/>
</dbReference>
<dbReference type="InterPro" id="IPR050985">
    <property type="entry name" value="Alpha-glycosidase_related"/>
</dbReference>
<keyword evidence="3" id="KW-0378">Hydrolase</keyword>
<dbReference type="FunFam" id="3.20.20.70:FF:000118">
    <property type="entry name" value="Alpha-galactosidase"/>
    <property type="match status" value="1"/>
</dbReference>
<dbReference type="EC" id="3.2.1.22" evidence="2"/>
<dbReference type="InterPro" id="IPR013780">
    <property type="entry name" value="Glyco_hydro_b"/>
</dbReference>
<evidence type="ECO:0000256" key="3">
    <source>
        <dbReference type="ARBA" id="ARBA00022801"/>
    </source>
</evidence>
<dbReference type="Proteomes" id="UP000190814">
    <property type="component" value="Unassembled WGS sequence"/>
</dbReference>
<organism evidence="7 8">
    <name type="scientific">Eubacterium uniforme</name>
    <dbReference type="NCBI Taxonomy" id="39495"/>
    <lineage>
        <taxon>Bacteria</taxon>
        <taxon>Bacillati</taxon>
        <taxon>Bacillota</taxon>
        <taxon>Clostridia</taxon>
        <taxon>Eubacteriales</taxon>
        <taxon>Eubacteriaceae</taxon>
        <taxon>Eubacterium</taxon>
    </lineage>
</organism>
<dbReference type="Gene3D" id="2.60.40.1180">
    <property type="entry name" value="Golgi alpha-mannosidase II"/>
    <property type="match status" value="1"/>
</dbReference>
<keyword evidence="4" id="KW-0326">Glycosidase</keyword>
<dbReference type="AlphaFoldDB" id="A0A1T4VED1"/>
<feature type="domain" description="Glycosyl hydrolase family 36 N-terminal" evidence="6">
    <location>
        <begin position="27"/>
        <end position="293"/>
    </location>
</feature>
<evidence type="ECO:0000256" key="4">
    <source>
        <dbReference type="ARBA" id="ARBA00023295"/>
    </source>
</evidence>
<dbReference type="PROSITE" id="PS00512">
    <property type="entry name" value="ALPHA_GALACTOSIDASE"/>
    <property type="match status" value="1"/>
</dbReference>
<dbReference type="Gene3D" id="2.70.98.60">
    <property type="entry name" value="alpha-galactosidase from lactobacil brevis"/>
    <property type="match status" value="1"/>
</dbReference>
<dbReference type="EMBL" id="FUXZ01000004">
    <property type="protein sequence ID" value="SKA63320.1"/>
    <property type="molecule type" value="Genomic_DNA"/>
</dbReference>
<dbReference type="PRINTS" id="PR00743">
    <property type="entry name" value="GLHYDRLASE36"/>
</dbReference>
<proteinExistence type="predicted"/>
<dbReference type="RefSeq" id="WP_078765681.1">
    <property type="nucleotide sequence ID" value="NZ_FUXZ01000004.1"/>
</dbReference>
<dbReference type="Pfam" id="PF16875">
    <property type="entry name" value="Glyco_hydro_36N"/>
    <property type="match status" value="1"/>
</dbReference>
<dbReference type="Gene3D" id="3.20.20.70">
    <property type="entry name" value="Aldolase class I"/>
    <property type="match status" value="1"/>
</dbReference>
<feature type="domain" description="Glycosyl hydrolase family 36 C-terminal" evidence="5">
    <location>
        <begin position="676"/>
        <end position="804"/>
    </location>
</feature>
<dbReference type="CDD" id="cd14791">
    <property type="entry name" value="GH36"/>
    <property type="match status" value="1"/>
</dbReference>
<dbReference type="InterPro" id="IPR017853">
    <property type="entry name" value="GH"/>
</dbReference>
<dbReference type="STRING" id="39495.SAMN02745111_00800"/>
<reference evidence="7 8" key="1">
    <citation type="submission" date="2017-02" db="EMBL/GenBank/DDBJ databases">
        <authorList>
            <person name="Peterson S.W."/>
        </authorList>
    </citation>
    <scope>NUCLEOTIDE SEQUENCE [LARGE SCALE GENOMIC DNA]</scope>
    <source>
        <strain evidence="7 8">ATCC 35992</strain>
    </source>
</reference>
<dbReference type="Pfam" id="PF02065">
    <property type="entry name" value="Melibiase"/>
    <property type="match status" value="1"/>
</dbReference>
<evidence type="ECO:0000259" key="5">
    <source>
        <dbReference type="Pfam" id="PF16874"/>
    </source>
</evidence>
<dbReference type="InterPro" id="IPR013785">
    <property type="entry name" value="Aldolase_TIM"/>
</dbReference>
<dbReference type="InterPro" id="IPR038417">
    <property type="entry name" value="Alpga-gal_N_sf"/>
</dbReference>
<dbReference type="InterPro" id="IPR002252">
    <property type="entry name" value="Glyco_hydro_36"/>
</dbReference>
<sequence length="808" mass="92775">MIRNFDNEWFVLDTKNTTYAFRVIKTGQLEHLYYGEKIRIEEKEDLLCLAEQHAYAPGATANYTNEDRSFSLDDMRLEISTLGKSDLREPFIEVINSDGCRTSDFLFKSASVLDKKSEINTLPSSYIEYKEEGNETIDNKDIELQITLVDDYYKQKLILIYDVFYDKDVITKRAVFKNDGDSSISLLRLMSNQLDFATNDYTFTTFNGAWAREMQRNDRRLTAGKFVNSSRDGISSNKANPFVMIYKNGATENTGECYGINLVYSGNHYEACEVSAHYKLRFVHGISPDGFNFVIDANEEFETPESVMTYSKNGFNGMSQNMHRFVRENIVRGNWKNKIRPVLLNSWEAAYFDINESKLLKLAKASKDVGIELFVMDDGWFGKRDDDSCSLGDWYVNKKKLPNGLGSLAKKVNDLGLMFGIWVEPEMVSVDSDLYREHPDWAMDLKDKPHSEGRTQRILDLCNPDVVEYIISAMSDVFAGANISYVKWDMNRVFTDVYSKYLPAEKQGEVYHRYVIGLYKVMATLTEKFPDILFEGCASGGNRFDLGIISYFPQIWASDDTDCLYRVTCQTGYSYGYPLSTVSAHVSASPNHQTLRKSPLDTRFNVAAFGNFGYEINLCDLKKEELAIIKRQIETYKNWRDVFQFGSFYRGRRMLLHGEHTEYRNEDVFGHGNINEWTVVSKDKKAAVGMIIQALVEPNKQYEYFKPMGLDSDIKYHFTNESKRYNIKNFGDLINTASPVHIKQDSLLHNIIARHVTMPGECEDYVAYGSVLMNAGINLKQAFGGTGYDESVRYFQDLGSRMYFMEGE</sequence>